<reference evidence="1 2" key="2">
    <citation type="submission" date="2024-09" db="EMBL/GenBank/DDBJ databases">
        <title>Draft genome sequence of Candidatus Magnetaquicoccaceae bacterium FCR-1.</title>
        <authorList>
            <person name="Shimoshige H."/>
            <person name="Shimamura S."/>
            <person name="Taoka A."/>
            <person name="Kobayashi H."/>
            <person name="Maekawa T."/>
        </authorList>
    </citation>
    <scope>NUCLEOTIDE SEQUENCE [LARGE SCALE GENOMIC DNA]</scope>
    <source>
        <strain evidence="1 2">FCR-1</strain>
    </source>
</reference>
<dbReference type="EMBL" id="BAAFGK010000004">
    <property type="protein sequence ID" value="GAB0057429.1"/>
    <property type="molecule type" value="Genomic_DNA"/>
</dbReference>
<protein>
    <submittedName>
        <fullName evidence="1">Uncharacterized protein</fullName>
    </submittedName>
</protein>
<sequence>MFNRQQIENEVIAKACQILDMDSPAARALLLGTMAQESVFGTYVRQMGGGPALGVFQMEPATFHDILHNWLNYQPNIAARLRAVWPELPGPERLVTDLLFAAVMCRLHYRRKTDPLPAADDIPGLARYWKLHYNTLLGKGTEDEFVASFNRYVKGEVKK</sequence>
<proteinExistence type="predicted"/>
<evidence type="ECO:0000313" key="1">
    <source>
        <dbReference type="EMBL" id="GAB0057429.1"/>
    </source>
</evidence>
<evidence type="ECO:0000313" key="2">
    <source>
        <dbReference type="Proteomes" id="UP001628193"/>
    </source>
</evidence>
<keyword evidence="2" id="KW-1185">Reference proteome</keyword>
<gene>
    <name evidence="1" type="ORF">SIID45300_01757</name>
</gene>
<organism evidence="1 2">
    <name type="scientific">Candidatus Magnetaquiglobus chichijimensis</name>
    <dbReference type="NCBI Taxonomy" id="3141448"/>
    <lineage>
        <taxon>Bacteria</taxon>
        <taxon>Pseudomonadati</taxon>
        <taxon>Pseudomonadota</taxon>
        <taxon>Magnetococcia</taxon>
        <taxon>Magnetococcales</taxon>
        <taxon>Candidatus Magnetaquicoccaceae</taxon>
        <taxon>Candidatus Magnetaquiglobus</taxon>
    </lineage>
</organism>
<name>A0ABQ0C965_9PROT</name>
<comment type="caution">
    <text evidence="1">The sequence shown here is derived from an EMBL/GenBank/DDBJ whole genome shotgun (WGS) entry which is preliminary data.</text>
</comment>
<reference evidence="1 2" key="1">
    <citation type="submission" date="2024-05" db="EMBL/GenBank/DDBJ databases">
        <authorList>
            <consortium name="Candidatus Magnetaquicoccaceae bacterium FCR-1 genome sequencing consortium"/>
            <person name="Shimoshige H."/>
            <person name="Shimamura S."/>
            <person name="Taoka A."/>
            <person name="Kobayashi H."/>
            <person name="Maekawa T."/>
        </authorList>
    </citation>
    <scope>NUCLEOTIDE SEQUENCE [LARGE SCALE GENOMIC DNA]</scope>
    <source>
        <strain evidence="1 2">FCR-1</strain>
    </source>
</reference>
<dbReference type="Proteomes" id="UP001628193">
    <property type="component" value="Unassembled WGS sequence"/>
</dbReference>
<dbReference type="RefSeq" id="WP_420905118.1">
    <property type="nucleotide sequence ID" value="NZ_BAAFGK010000004.1"/>
</dbReference>
<accession>A0ABQ0C965</accession>